<dbReference type="GO" id="GO:0000428">
    <property type="term" value="C:DNA-directed RNA polymerase complex"/>
    <property type="evidence" value="ECO:0007669"/>
    <property type="project" value="UniProtKB-KW"/>
</dbReference>
<dbReference type="Gene3D" id="2.170.120.12">
    <property type="entry name" value="DNA-directed RNA polymerase, insert domain"/>
    <property type="match status" value="1"/>
</dbReference>
<evidence type="ECO:0000313" key="14">
    <source>
        <dbReference type="Proteomes" id="UP000321412"/>
    </source>
</evidence>
<dbReference type="InterPro" id="IPR011262">
    <property type="entry name" value="DNA-dir_RNA_pol_insert"/>
</dbReference>
<comment type="subunit">
    <text evidence="11">Homodimer. The RNAP catalytic core consists of 2 alpha, 1 beta, 1 beta' and 1 omega subunit. When a sigma factor is associated with the core the holoenzyme is formed, which can initiate transcription.</text>
</comment>
<keyword evidence="7 11" id="KW-0804">Transcription</keyword>
<dbReference type="FunFam" id="2.170.120.12:FF:000001">
    <property type="entry name" value="DNA-directed RNA polymerase subunit alpha"/>
    <property type="match status" value="1"/>
</dbReference>
<keyword evidence="6 11" id="KW-0548">Nucleotidyltransferase</keyword>
<dbReference type="EMBL" id="VOSM01000009">
    <property type="protein sequence ID" value="TXD35466.1"/>
    <property type="molecule type" value="Genomic_DNA"/>
</dbReference>
<evidence type="ECO:0000256" key="10">
    <source>
        <dbReference type="ARBA" id="ARBA00048552"/>
    </source>
</evidence>
<comment type="function">
    <text evidence="11">DNA-dependent RNA polymerase catalyzes the transcription of DNA into RNA using the four ribonucleoside triphosphates as substrates.</text>
</comment>
<evidence type="ECO:0000256" key="4">
    <source>
        <dbReference type="ARBA" id="ARBA00022478"/>
    </source>
</evidence>
<dbReference type="EC" id="2.7.7.6" evidence="2 11"/>
<dbReference type="InterPro" id="IPR011773">
    <property type="entry name" value="DNA-dir_RpoA"/>
</dbReference>
<sequence>MYRNWRDLIKPREVEIDQRSKTDTYAKFVCEPFERGYGITIGNALRRILLSSIVGAAVTKIKIDGALHEFTSLPEVKEDVTDIVLNLKELRLKLHGDESQVVTIDVEGPAKVTGADIQTGHNVEVLNPDHHIATVGENGKLRMELTVGSGRGYVPADENKSEDDSLGDIAIDALFSPIRKVNYQITNARVGQRTDYDKLTLEVWTDGSVLPEDAVAYASKILKEQVAIFINFDETVEPPEVVEEETPEFNENLLKPIEDLELSVRSFNCLQTAGIKFVGDLVQKTEAELLKTKNFGRKSLKEIKEILERMSLELGTKLENWPPKELDKKTAEGS</sequence>
<dbReference type="InterPro" id="IPR011260">
    <property type="entry name" value="RNAP_asu_C"/>
</dbReference>
<dbReference type="GO" id="GO:0006351">
    <property type="term" value="P:DNA-templated transcription"/>
    <property type="evidence" value="ECO:0007669"/>
    <property type="project" value="UniProtKB-UniRule"/>
</dbReference>
<evidence type="ECO:0000256" key="2">
    <source>
        <dbReference type="ARBA" id="ARBA00012418"/>
    </source>
</evidence>
<evidence type="ECO:0000256" key="1">
    <source>
        <dbReference type="ARBA" id="ARBA00007123"/>
    </source>
</evidence>
<dbReference type="Gene3D" id="1.10.150.20">
    <property type="entry name" value="5' to 3' exonuclease, C-terminal subdomain"/>
    <property type="match status" value="1"/>
</dbReference>
<dbReference type="CDD" id="cd06928">
    <property type="entry name" value="RNAP_alpha_NTD"/>
    <property type="match status" value="1"/>
</dbReference>
<dbReference type="Pfam" id="PF01000">
    <property type="entry name" value="RNA_pol_A_bac"/>
    <property type="match status" value="1"/>
</dbReference>
<dbReference type="SUPFAM" id="SSF55257">
    <property type="entry name" value="RBP11-like subunits of RNA polymerase"/>
    <property type="match status" value="1"/>
</dbReference>
<evidence type="ECO:0000256" key="5">
    <source>
        <dbReference type="ARBA" id="ARBA00022679"/>
    </source>
</evidence>
<keyword evidence="14" id="KW-1185">Reference proteome</keyword>
<organism evidence="13 14">
    <name type="scientific">Lujinxingia vulgaris</name>
    <dbReference type="NCBI Taxonomy" id="2600176"/>
    <lineage>
        <taxon>Bacteria</taxon>
        <taxon>Deltaproteobacteria</taxon>
        <taxon>Bradymonadales</taxon>
        <taxon>Lujinxingiaceae</taxon>
        <taxon>Lujinxingia</taxon>
    </lineage>
</organism>
<protein>
    <recommendedName>
        <fullName evidence="3 11">DNA-directed RNA polymerase subunit alpha</fullName>
        <shortName evidence="11">RNAP subunit alpha</shortName>
        <ecNumber evidence="2 11">2.7.7.6</ecNumber>
    </recommendedName>
    <alternativeName>
        <fullName evidence="9 11">RNA polymerase subunit alpha</fullName>
    </alternativeName>
    <alternativeName>
        <fullName evidence="8 11">Transcriptase subunit alpha</fullName>
    </alternativeName>
</protein>
<dbReference type="Proteomes" id="UP000321412">
    <property type="component" value="Unassembled WGS sequence"/>
</dbReference>
<dbReference type="NCBIfam" id="TIGR02027">
    <property type="entry name" value="rpoA"/>
    <property type="match status" value="1"/>
</dbReference>
<dbReference type="GO" id="GO:0003899">
    <property type="term" value="F:DNA-directed RNA polymerase activity"/>
    <property type="evidence" value="ECO:0007669"/>
    <property type="project" value="UniProtKB-UniRule"/>
</dbReference>
<dbReference type="InterPro" id="IPR036643">
    <property type="entry name" value="RNApol_insert_sf"/>
</dbReference>
<dbReference type="HAMAP" id="MF_00059">
    <property type="entry name" value="RNApol_bact_RpoA"/>
    <property type="match status" value="1"/>
</dbReference>
<feature type="region of interest" description="Alpha N-terminal domain (alpha-NTD)" evidence="11">
    <location>
        <begin position="1"/>
        <end position="233"/>
    </location>
</feature>
<gene>
    <name evidence="11" type="primary">rpoA</name>
    <name evidence="13" type="ORF">FRC98_16370</name>
</gene>
<dbReference type="GO" id="GO:0005737">
    <property type="term" value="C:cytoplasm"/>
    <property type="evidence" value="ECO:0007669"/>
    <property type="project" value="UniProtKB-ARBA"/>
</dbReference>
<dbReference type="GO" id="GO:0003677">
    <property type="term" value="F:DNA binding"/>
    <property type="evidence" value="ECO:0007669"/>
    <property type="project" value="UniProtKB-UniRule"/>
</dbReference>
<dbReference type="NCBIfam" id="NF003519">
    <property type="entry name" value="PRK05182.2-5"/>
    <property type="match status" value="1"/>
</dbReference>
<dbReference type="RefSeq" id="WP_146982584.1">
    <property type="nucleotide sequence ID" value="NZ_VOSM01000009.1"/>
</dbReference>
<dbReference type="Pfam" id="PF01193">
    <property type="entry name" value="RNA_pol_L"/>
    <property type="match status" value="1"/>
</dbReference>
<dbReference type="SUPFAM" id="SSF56553">
    <property type="entry name" value="Insert subdomain of RNA polymerase alpha subunit"/>
    <property type="match status" value="1"/>
</dbReference>
<reference evidence="13 14" key="1">
    <citation type="submission" date="2019-08" db="EMBL/GenBank/DDBJ databases">
        <title>Bradymonadales sp. TMQ4.</title>
        <authorList>
            <person name="Liang Q."/>
        </authorList>
    </citation>
    <scope>NUCLEOTIDE SEQUENCE [LARGE SCALE GENOMIC DNA]</scope>
    <source>
        <strain evidence="13 14">TMQ4</strain>
    </source>
</reference>
<keyword evidence="5 11" id="KW-0808">Transferase</keyword>
<evidence type="ECO:0000256" key="8">
    <source>
        <dbReference type="ARBA" id="ARBA00032524"/>
    </source>
</evidence>
<dbReference type="NCBIfam" id="NF003515">
    <property type="entry name" value="PRK05182.2-1"/>
    <property type="match status" value="1"/>
</dbReference>
<dbReference type="Pfam" id="PF03118">
    <property type="entry name" value="RNA_pol_A_CTD"/>
    <property type="match status" value="1"/>
</dbReference>
<dbReference type="InterPro" id="IPR011263">
    <property type="entry name" value="DNA-dir_RNA_pol_RpoA/D/Rpb3"/>
</dbReference>
<feature type="domain" description="DNA-directed RNA polymerase RpoA/D/Rpb3-type" evidence="12">
    <location>
        <begin position="25"/>
        <end position="232"/>
    </location>
</feature>
<accession>A0A5C6X2W7</accession>
<dbReference type="GO" id="GO:0046983">
    <property type="term" value="F:protein dimerization activity"/>
    <property type="evidence" value="ECO:0007669"/>
    <property type="project" value="InterPro"/>
</dbReference>
<comment type="caution">
    <text evidence="13">The sequence shown here is derived from an EMBL/GenBank/DDBJ whole genome shotgun (WGS) entry which is preliminary data.</text>
</comment>
<keyword evidence="4 11" id="KW-0240">DNA-directed RNA polymerase</keyword>
<dbReference type="InterPro" id="IPR036603">
    <property type="entry name" value="RBP11-like"/>
</dbReference>
<evidence type="ECO:0000256" key="9">
    <source>
        <dbReference type="ARBA" id="ARBA00033070"/>
    </source>
</evidence>
<evidence type="ECO:0000256" key="7">
    <source>
        <dbReference type="ARBA" id="ARBA00023163"/>
    </source>
</evidence>
<name>A0A5C6X2W7_9DELT</name>
<comment type="similarity">
    <text evidence="1 11">Belongs to the RNA polymerase alpha chain family.</text>
</comment>
<dbReference type="SMART" id="SM00662">
    <property type="entry name" value="RPOLD"/>
    <property type="match status" value="1"/>
</dbReference>
<evidence type="ECO:0000256" key="3">
    <source>
        <dbReference type="ARBA" id="ARBA00015972"/>
    </source>
</evidence>
<dbReference type="Gene3D" id="3.30.1360.10">
    <property type="entry name" value="RNA polymerase, RBP11-like subunit"/>
    <property type="match status" value="1"/>
</dbReference>
<comment type="catalytic activity">
    <reaction evidence="10 11">
        <text>RNA(n) + a ribonucleoside 5'-triphosphate = RNA(n+1) + diphosphate</text>
        <dbReference type="Rhea" id="RHEA:21248"/>
        <dbReference type="Rhea" id="RHEA-COMP:14527"/>
        <dbReference type="Rhea" id="RHEA-COMP:17342"/>
        <dbReference type="ChEBI" id="CHEBI:33019"/>
        <dbReference type="ChEBI" id="CHEBI:61557"/>
        <dbReference type="ChEBI" id="CHEBI:140395"/>
        <dbReference type="EC" id="2.7.7.6"/>
    </reaction>
</comment>
<evidence type="ECO:0000259" key="12">
    <source>
        <dbReference type="SMART" id="SM00662"/>
    </source>
</evidence>
<dbReference type="AlphaFoldDB" id="A0A5C6X2W7"/>
<dbReference type="NCBIfam" id="NF003513">
    <property type="entry name" value="PRK05182.1-2"/>
    <property type="match status" value="1"/>
</dbReference>
<proteinExistence type="inferred from homology"/>
<dbReference type="OrthoDB" id="9805706at2"/>
<feature type="region of interest" description="Alpha C-terminal domain (alpha-CTD)" evidence="11">
    <location>
        <begin position="249"/>
        <end position="334"/>
    </location>
</feature>
<comment type="domain">
    <text evidence="11">The N-terminal domain is essential for RNAP assembly and basal transcription, whereas the C-terminal domain is involved in interaction with transcriptional regulators and with upstream promoter elements.</text>
</comment>
<evidence type="ECO:0000313" key="13">
    <source>
        <dbReference type="EMBL" id="TXD35466.1"/>
    </source>
</evidence>
<dbReference type="SUPFAM" id="SSF47789">
    <property type="entry name" value="C-terminal domain of RNA polymerase alpha subunit"/>
    <property type="match status" value="1"/>
</dbReference>
<dbReference type="FunFam" id="1.10.150.20:FF:000001">
    <property type="entry name" value="DNA-directed RNA polymerase subunit alpha"/>
    <property type="match status" value="1"/>
</dbReference>
<evidence type="ECO:0000256" key="6">
    <source>
        <dbReference type="ARBA" id="ARBA00022695"/>
    </source>
</evidence>
<evidence type="ECO:0000256" key="11">
    <source>
        <dbReference type="HAMAP-Rule" id="MF_00059"/>
    </source>
</evidence>